<feature type="region of interest" description="Disordered" evidence="4">
    <location>
        <begin position="50"/>
        <end position="74"/>
    </location>
</feature>
<dbReference type="GO" id="GO:0005840">
    <property type="term" value="C:ribosome"/>
    <property type="evidence" value="ECO:0007669"/>
    <property type="project" value="UniProtKB-KW"/>
</dbReference>
<comment type="similarity">
    <text evidence="1">Belongs to the universal ribosomal protein uL4 family.</text>
</comment>
<evidence type="ECO:0000256" key="4">
    <source>
        <dbReference type="SAM" id="MobiDB-lite"/>
    </source>
</evidence>
<dbReference type="PANTHER" id="PTHR10746">
    <property type="entry name" value="50S RIBOSOMAL PROTEIN L4"/>
    <property type="match status" value="1"/>
</dbReference>
<dbReference type="EMBL" id="CAEZXP010000001">
    <property type="protein sequence ID" value="CAB4687262.1"/>
    <property type="molecule type" value="Genomic_DNA"/>
</dbReference>
<dbReference type="Pfam" id="PF00573">
    <property type="entry name" value="Ribosomal_L4"/>
    <property type="match status" value="1"/>
</dbReference>
<evidence type="ECO:0000256" key="3">
    <source>
        <dbReference type="ARBA" id="ARBA00023274"/>
    </source>
</evidence>
<organism evidence="5">
    <name type="scientific">freshwater metagenome</name>
    <dbReference type="NCBI Taxonomy" id="449393"/>
    <lineage>
        <taxon>unclassified sequences</taxon>
        <taxon>metagenomes</taxon>
        <taxon>ecological metagenomes</taxon>
    </lineage>
</organism>
<dbReference type="Gene3D" id="3.40.1370.10">
    <property type="match status" value="1"/>
</dbReference>
<dbReference type="GO" id="GO:0003735">
    <property type="term" value="F:structural constituent of ribosome"/>
    <property type="evidence" value="ECO:0007669"/>
    <property type="project" value="InterPro"/>
</dbReference>
<dbReference type="InterPro" id="IPR013005">
    <property type="entry name" value="Ribosomal_uL4-like"/>
</dbReference>
<dbReference type="InterPro" id="IPR023574">
    <property type="entry name" value="Ribosomal_uL4_dom_sf"/>
</dbReference>
<dbReference type="GO" id="GO:0006412">
    <property type="term" value="P:translation"/>
    <property type="evidence" value="ECO:0007669"/>
    <property type="project" value="InterPro"/>
</dbReference>
<gene>
    <name evidence="5" type="ORF">UFOPK2399_00444</name>
</gene>
<evidence type="ECO:0000256" key="1">
    <source>
        <dbReference type="ARBA" id="ARBA00010528"/>
    </source>
</evidence>
<proteinExistence type="inferred from homology"/>
<protein>
    <submittedName>
        <fullName evidence="5">Unannotated protein</fullName>
    </submittedName>
</protein>
<dbReference type="AlphaFoldDB" id="A0A6J6NM99"/>
<dbReference type="InterPro" id="IPR002136">
    <property type="entry name" value="Ribosomal_uL4"/>
</dbReference>
<dbReference type="PANTHER" id="PTHR10746:SF6">
    <property type="entry name" value="LARGE RIBOSOMAL SUBUNIT PROTEIN UL4M"/>
    <property type="match status" value="1"/>
</dbReference>
<dbReference type="NCBIfam" id="TIGR03953">
    <property type="entry name" value="rplD_bact"/>
    <property type="match status" value="1"/>
</dbReference>
<reference evidence="5" key="1">
    <citation type="submission" date="2020-05" db="EMBL/GenBank/DDBJ databases">
        <authorList>
            <person name="Chiriac C."/>
            <person name="Salcher M."/>
            <person name="Ghai R."/>
            <person name="Kavagutti S V."/>
        </authorList>
    </citation>
    <scope>NUCLEOTIDE SEQUENCE</scope>
</reference>
<sequence length="207" mass="21505">MAPKASLLDAKGGKKDVALDAAIFGVEIKPHLVHEAVRAEMNGHRAGTFASKSRGMVSGGRAKPWRQKGTGRARAGTVRAGQFTGGGHIFAKSPRSFDLKINRKAQRAALRSGLAAHAGEGSLALIKADLFAAPSTKVAAALIAASGLKAPIVVVCLDEESNVAKSFRNLPKTAVVSPSELEVAAVVWARSLVVTEAALPLVETRAK</sequence>
<evidence type="ECO:0000256" key="2">
    <source>
        <dbReference type="ARBA" id="ARBA00022980"/>
    </source>
</evidence>
<keyword evidence="2" id="KW-0689">Ribosomal protein</keyword>
<dbReference type="GO" id="GO:1990904">
    <property type="term" value="C:ribonucleoprotein complex"/>
    <property type="evidence" value="ECO:0007669"/>
    <property type="project" value="UniProtKB-KW"/>
</dbReference>
<dbReference type="SUPFAM" id="SSF52166">
    <property type="entry name" value="Ribosomal protein L4"/>
    <property type="match status" value="1"/>
</dbReference>
<evidence type="ECO:0000313" key="5">
    <source>
        <dbReference type="EMBL" id="CAB4687262.1"/>
    </source>
</evidence>
<name>A0A6J6NM99_9ZZZZ</name>
<dbReference type="HAMAP" id="MF_01328_B">
    <property type="entry name" value="Ribosomal_uL4_B"/>
    <property type="match status" value="1"/>
</dbReference>
<accession>A0A6J6NM99</accession>
<keyword evidence="3" id="KW-0687">Ribonucleoprotein</keyword>